<evidence type="ECO:0000313" key="3">
    <source>
        <dbReference type="Proteomes" id="UP000095085"/>
    </source>
</evidence>
<gene>
    <name evidence="2" type="ORF">HYPBUDRAFT_6280</name>
</gene>
<accession>A0A1E4RIC6</accession>
<dbReference type="GeneID" id="30998115"/>
<dbReference type="Proteomes" id="UP000095085">
    <property type="component" value="Unassembled WGS sequence"/>
</dbReference>
<dbReference type="AlphaFoldDB" id="A0A1E4RIC6"/>
<feature type="transmembrane region" description="Helical" evidence="1">
    <location>
        <begin position="17"/>
        <end position="36"/>
    </location>
</feature>
<evidence type="ECO:0000256" key="1">
    <source>
        <dbReference type="SAM" id="Phobius"/>
    </source>
</evidence>
<reference evidence="3" key="1">
    <citation type="submission" date="2016-05" db="EMBL/GenBank/DDBJ databases">
        <title>Comparative genomics of biotechnologically important yeasts.</title>
        <authorList>
            <consortium name="DOE Joint Genome Institute"/>
            <person name="Riley R."/>
            <person name="Haridas S."/>
            <person name="Wolfe K.H."/>
            <person name="Lopes M.R."/>
            <person name="Hittinger C.T."/>
            <person name="Goker M."/>
            <person name="Salamov A."/>
            <person name="Wisecaver J."/>
            <person name="Long T.M."/>
            <person name="Aerts A.L."/>
            <person name="Barry K."/>
            <person name="Choi C."/>
            <person name="Clum A."/>
            <person name="Coughlan A.Y."/>
            <person name="Deshpande S."/>
            <person name="Douglass A.P."/>
            <person name="Hanson S.J."/>
            <person name="Klenk H.-P."/>
            <person name="Labutti K."/>
            <person name="Lapidus A."/>
            <person name="Lindquist E."/>
            <person name="Lipzen A."/>
            <person name="Meier-Kolthoff J.P."/>
            <person name="Ohm R.A."/>
            <person name="Otillar R.P."/>
            <person name="Pangilinan J."/>
            <person name="Peng Y."/>
            <person name="Rokas A."/>
            <person name="Rosa C.A."/>
            <person name="Scheuner C."/>
            <person name="Sibirny A.A."/>
            <person name="Slot J.C."/>
            <person name="Stielow J.B."/>
            <person name="Sun H."/>
            <person name="Kurtzman C.P."/>
            <person name="Blackwell M."/>
            <person name="Grigoriev I.V."/>
            <person name="Jeffries T.W."/>
        </authorList>
    </citation>
    <scope>NUCLEOTIDE SEQUENCE [LARGE SCALE GENOMIC DNA]</scope>
    <source>
        <strain evidence="3">NRRL Y-1933</strain>
    </source>
</reference>
<evidence type="ECO:0000313" key="2">
    <source>
        <dbReference type="EMBL" id="ODV66981.1"/>
    </source>
</evidence>
<protein>
    <submittedName>
        <fullName evidence="2">Uncharacterized protein</fullName>
    </submittedName>
</protein>
<sequence length="183" mass="21574">MPFLGPRRNELRENINFIVKVILPVILVIAITPYIVNPSNMESFKRNFNIILVLKSLCEDQPELCGLSLDQDINDSFILKSDLKDFIYVRPFFFDSIDKFFVKYFGRFWLKKILVDTSDENFEESAYLLIGFFNFSVFSSIRSLIIARLQFYFLIQILVHFGDKWALLIENIWNDLKSSVDVF</sequence>
<keyword evidence="1" id="KW-0472">Membrane</keyword>
<proteinExistence type="predicted"/>
<keyword evidence="3" id="KW-1185">Reference proteome</keyword>
<name>A0A1E4RIC6_9ASCO</name>
<keyword evidence="1" id="KW-0812">Transmembrane</keyword>
<dbReference type="EMBL" id="KV454541">
    <property type="protein sequence ID" value="ODV66981.1"/>
    <property type="molecule type" value="Genomic_DNA"/>
</dbReference>
<dbReference type="RefSeq" id="XP_020076048.1">
    <property type="nucleotide sequence ID" value="XM_020223566.1"/>
</dbReference>
<organism evidence="2 3">
    <name type="scientific">Hyphopichia burtonii NRRL Y-1933</name>
    <dbReference type="NCBI Taxonomy" id="984485"/>
    <lineage>
        <taxon>Eukaryota</taxon>
        <taxon>Fungi</taxon>
        <taxon>Dikarya</taxon>
        <taxon>Ascomycota</taxon>
        <taxon>Saccharomycotina</taxon>
        <taxon>Pichiomycetes</taxon>
        <taxon>Debaryomycetaceae</taxon>
        <taxon>Hyphopichia</taxon>
    </lineage>
</organism>
<keyword evidence="1" id="KW-1133">Transmembrane helix</keyword>